<feature type="signal peptide" evidence="1">
    <location>
        <begin position="1"/>
        <end position="23"/>
    </location>
</feature>
<sequence length="180" mass="21253">MFAKFQFTFFSWLLLWVADCARSTENVVYPRLLETRGLDADKILYIQDDIVLKLQKTSVLSESFVFSNNINGRRVDKIVSFQLAECTPKYKYFFQIKLVYYEGPMRSNGVRFIVAEKMRMAKHVFQTLDHQHARPAFRRASVSRVRSRCTRYRSIVESRDLGQKQNHRSSSLLFSSCQWL</sequence>
<organism evidence="2">
    <name type="scientific">Ixodes ricinus</name>
    <name type="common">Common tick</name>
    <name type="synonym">Acarus ricinus</name>
    <dbReference type="NCBI Taxonomy" id="34613"/>
    <lineage>
        <taxon>Eukaryota</taxon>
        <taxon>Metazoa</taxon>
        <taxon>Ecdysozoa</taxon>
        <taxon>Arthropoda</taxon>
        <taxon>Chelicerata</taxon>
        <taxon>Arachnida</taxon>
        <taxon>Acari</taxon>
        <taxon>Parasitiformes</taxon>
        <taxon>Ixodida</taxon>
        <taxon>Ixodoidea</taxon>
        <taxon>Ixodidae</taxon>
        <taxon>Ixodinae</taxon>
        <taxon>Ixodes</taxon>
    </lineage>
</organism>
<reference evidence="2" key="1">
    <citation type="submission" date="2012-12" db="EMBL/GenBank/DDBJ databases">
        <title>Identification and characterization of a phenylalanine ammonia-lyase gene family in Isatis indigotica Fort.</title>
        <authorList>
            <person name="Liu Q."/>
            <person name="Chen J."/>
            <person name="Zhou X."/>
            <person name="Di P."/>
            <person name="Xiao Y."/>
            <person name="Xuan H."/>
            <person name="Zhang L."/>
            <person name="Chen W."/>
        </authorList>
    </citation>
    <scope>NUCLEOTIDE SEQUENCE</scope>
    <source>
        <tissue evidence="2">Salivary gland</tissue>
    </source>
</reference>
<evidence type="ECO:0000256" key="1">
    <source>
        <dbReference type="SAM" id="SignalP"/>
    </source>
</evidence>
<keyword evidence="2" id="KW-0645">Protease</keyword>
<feature type="chain" id="PRO_5005517126" evidence="1">
    <location>
        <begin position="24"/>
        <end position="180"/>
    </location>
</feature>
<dbReference type="GO" id="GO:0008237">
    <property type="term" value="F:metallopeptidase activity"/>
    <property type="evidence" value="ECO:0007669"/>
    <property type="project" value="UniProtKB-KW"/>
</dbReference>
<name>A0A0K8RAG9_IXORI</name>
<keyword evidence="1" id="KW-0732">Signal</keyword>
<proteinExistence type="evidence at transcript level"/>
<dbReference type="AlphaFoldDB" id="A0A0K8RAG9"/>
<evidence type="ECO:0000313" key="2">
    <source>
        <dbReference type="EMBL" id="JAA67484.1"/>
    </source>
</evidence>
<dbReference type="GO" id="GO:0006508">
    <property type="term" value="P:proteolysis"/>
    <property type="evidence" value="ECO:0007669"/>
    <property type="project" value="UniProtKB-KW"/>
</dbReference>
<keyword evidence="2" id="KW-0378">Hydrolase</keyword>
<accession>A0A0K8RAG9</accession>
<keyword evidence="2" id="KW-0482">Metalloprotease</keyword>
<protein>
    <submittedName>
        <fullName evidence="2">Putative metalloprotease</fullName>
    </submittedName>
</protein>
<dbReference type="EMBL" id="GADI01006324">
    <property type="protein sequence ID" value="JAA67484.1"/>
    <property type="molecule type" value="mRNA"/>
</dbReference>